<dbReference type="Pfam" id="PF12822">
    <property type="entry name" value="ECF_trnsprt"/>
    <property type="match status" value="1"/>
</dbReference>
<comment type="subcellular location">
    <subcellularLocation>
        <location evidence="1">Cell membrane</location>
        <topology evidence="1">Multi-pass membrane protein</topology>
    </subcellularLocation>
</comment>
<keyword evidence="6 8" id="KW-1133">Transmembrane helix</keyword>
<dbReference type="PANTHER" id="PTHR38438">
    <property type="entry name" value="RIBOFLAVIN TRANSPORTER RIBU"/>
    <property type="match status" value="1"/>
</dbReference>
<keyword evidence="3" id="KW-0813">Transport</keyword>
<evidence type="ECO:0000256" key="2">
    <source>
        <dbReference type="ARBA" id="ARBA00005540"/>
    </source>
</evidence>
<reference evidence="9" key="1">
    <citation type="journal article" date="2013" name="Environ. Microbiol.">
        <title>Microbiota from the distal guts of lean and obese adolescents exhibit partial functional redundancy besides clear differences in community structure.</title>
        <authorList>
            <person name="Ferrer M."/>
            <person name="Ruiz A."/>
            <person name="Lanza F."/>
            <person name="Haange S.B."/>
            <person name="Oberbach A."/>
            <person name="Till H."/>
            <person name="Bargiela R."/>
            <person name="Campoy C."/>
            <person name="Segura M.T."/>
            <person name="Richter M."/>
            <person name="von Bergen M."/>
            <person name="Seifert J."/>
            <person name="Suarez A."/>
        </authorList>
    </citation>
    <scope>NUCLEOTIDE SEQUENCE</scope>
</reference>
<feature type="non-terminal residue" evidence="9">
    <location>
        <position position="89"/>
    </location>
</feature>
<accession>K1TZC5</accession>
<dbReference type="AlphaFoldDB" id="K1TZC5"/>
<comment type="caution">
    <text evidence="9">The sequence shown here is derived from an EMBL/GenBank/DDBJ whole genome shotgun (WGS) entry which is preliminary data.</text>
</comment>
<evidence type="ECO:0000256" key="6">
    <source>
        <dbReference type="ARBA" id="ARBA00022989"/>
    </source>
</evidence>
<name>K1TZC5_9ZZZZ</name>
<gene>
    <name evidence="9" type="ORF">LEA_03500</name>
</gene>
<sequence length="89" mass="9631">MSNNKNEKKKIMSGFQIRKMTVTAILAAVSTVLMFLSFNVPFMPSFIKMDFSELPALIAAFAYGPLSGVIVCLIKNLINLLSTQTGGVG</sequence>
<evidence type="ECO:0000313" key="9">
    <source>
        <dbReference type="EMBL" id="EKC78427.1"/>
    </source>
</evidence>
<proteinExistence type="inferred from homology"/>
<keyword evidence="7 8" id="KW-0472">Membrane</keyword>
<dbReference type="InterPro" id="IPR024529">
    <property type="entry name" value="ECF_trnsprt_substrate-spec"/>
</dbReference>
<organism evidence="9">
    <name type="scientific">human gut metagenome</name>
    <dbReference type="NCBI Taxonomy" id="408170"/>
    <lineage>
        <taxon>unclassified sequences</taxon>
        <taxon>metagenomes</taxon>
        <taxon>organismal metagenomes</taxon>
    </lineage>
</organism>
<dbReference type="Gene3D" id="1.10.1760.20">
    <property type="match status" value="1"/>
</dbReference>
<keyword evidence="5 8" id="KW-0812">Transmembrane</keyword>
<dbReference type="InterPro" id="IPR025720">
    <property type="entry name" value="RibU"/>
</dbReference>
<dbReference type="GO" id="GO:0032217">
    <property type="term" value="F:riboflavin transmembrane transporter activity"/>
    <property type="evidence" value="ECO:0007669"/>
    <property type="project" value="InterPro"/>
</dbReference>
<feature type="transmembrane region" description="Helical" evidence="8">
    <location>
        <begin position="21"/>
        <end position="42"/>
    </location>
</feature>
<evidence type="ECO:0000256" key="3">
    <source>
        <dbReference type="ARBA" id="ARBA00022448"/>
    </source>
</evidence>
<protein>
    <submittedName>
        <fullName evidence="9">Riboflavin transporter</fullName>
    </submittedName>
</protein>
<evidence type="ECO:0000256" key="4">
    <source>
        <dbReference type="ARBA" id="ARBA00022475"/>
    </source>
</evidence>
<dbReference type="PANTHER" id="PTHR38438:SF1">
    <property type="entry name" value="RIBOFLAVIN TRANSPORTER RIBU"/>
    <property type="match status" value="1"/>
</dbReference>
<dbReference type="GO" id="GO:0005886">
    <property type="term" value="C:plasma membrane"/>
    <property type="evidence" value="ECO:0007669"/>
    <property type="project" value="UniProtKB-SubCell"/>
</dbReference>
<evidence type="ECO:0000256" key="5">
    <source>
        <dbReference type="ARBA" id="ARBA00022692"/>
    </source>
</evidence>
<dbReference type="EMBL" id="AJWY01002322">
    <property type="protein sequence ID" value="EKC78427.1"/>
    <property type="molecule type" value="Genomic_DNA"/>
</dbReference>
<feature type="transmembrane region" description="Helical" evidence="8">
    <location>
        <begin position="54"/>
        <end position="74"/>
    </location>
</feature>
<comment type="similarity">
    <text evidence="2">Belongs to the prokaryotic riboflavin transporter (P-RFT) (TC 2.A.87) family.</text>
</comment>
<keyword evidence="4" id="KW-1003">Cell membrane</keyword>
<evidence type="ECO:0000256" key="8">
    <source>
        <dbReference type="SAM" id="Phobius"/>
    </source>
</evidence>
<evidence type="ECO:0000256" key="1">
    <source>
        <dbReference type="ARBA" id="ARBA00004651"/>
    </source>
</evidence>
<evidence type="ECO:0000256" key="7">
    <source>
        <dbReference type="ARBA" id="ARBA00023136"/>
    </source>
</evidence>